<accession>A0A2L1IW33</accession>
<reference evidence="2 3" key="1">
    <citation type="submission" date="2018-01" db="EMBL/GenBank/DDBJ databases">
        <authorList>
            <person name="Grinwald M.F."/>
            <person name="Tasoff P."/>
            <person name="Simpson K.F."/>
            <person name="Vasser A."/>
            <person name="Shaffer C.D."/>
            <person name="Weston-Hafer K.A."/>
            <person name="Russell D.A."/>
            <person name="Pope W.H."/>
            <person name="Jacobs-Sera D."/>
            <person name="Hendrix R.W."/>
            <person name="Hatfull G.F."/>
        </authorList>
    </citation>
    <scope>NUCLEOTIDE SEQUENCE [LARGE SCALE GENOMIC DNA]</scope>
</reference>
<sequence length="51" mass="5876">MNVWVITAGNCTCCNWYVIGVFTTEEKANEAAEASDYQYTEIEECVIDERY</sequence>
<gene>
    <name evidence="2" type="ORF">SEA_BILLNYE_183</name>
</gene>
<evidence type="ECO:0000313" key="3">
    <source>
        <dbReference type="Proteomes" id="UP000241925"/>
    </source>
</evidence>
<dbReference type="EMBL" id="MG757153">
    <property type="protein sequence ID" value="AVD99355.1"/>
    <property type="molecule type" value="Genomic_DNA"/>
</dbReference>
<organism evidence="2 3">
    <name type="scientific">Streptomyces phage BillNye</name>
    <dbReference type="NCBI Taxonomy" id="2079426"/>
    <lineage>
        <taxon>Viruses</taxon>
        <taxon>Duplodnaviria</taxon>
        <taxon>Heunggongvirae</taxon>
        <taxon>Uroviricota</taxon>
        <taxon>Caudoviricetes</taxon>
        <taxon>Stanwilliamsviridae</taxon>
        <taxon>Loccivirinae</taxon>
        <taxon>Wilnyevirus</taxon>
        <taxon>Wilnyevirus billnye</taxon>
    </lineage>
</organism>
<keyword evidence="3" id="KW-1185">Reference proteome</keyword>
<protein>
    <recommendedName>
        <fullName evidence="1">DUF7336 domain-containing protein</fullName>
    </recommendedName>
</protein>
<dbReference type="Pfam" id="PF24024">
    <property type="entry name" value="DUF7336"/>
    <property type="match status" value="1"/>
</dbReference>
<feature type="domain" description="DUF7336" evidence="1">
    <location>
        <begin position="1"/>
        <end position="49"/>
    </location>
</feature>
<evidence type="ECO:0000313" key="2">
    <source>
        <dbReference type="EMBL" id="AVD99355.1"/>
    </source>
</evidence>
<dbReference type="InterPro" id="IPR055760">
    <property type="entry name" value="DUF7336"/>
</dbReference>
<name>A0A2L1IW33_9CAUD</name>
<evidence type="ECO:0000259" key="1">
    <source>
        <dbReference type="Pfam" id="PF24024"/>
    </source>
</evidence>
<dbReference type="Proteomes" id="UP000241925">
    <property type="component" value="Segment"/>
</dbReference>
<proteinExistence type="predicted"/>